<gene>
    <name evidence="1" type="ORF">QFC20_006455</name>
</gene>
<protein>
    <submittedName>
        <fullName evidence="1">Uncharacterized protein</fullName>
    </submittedName>
</protein>
<proteinExistence type="predicted"/>
<dbReference type="Proteomes" id="UP001230649">
    <property type="component" value="Unassembled WGS sequence"/>
</dbReference>
<keyword evidence="2" id="KW-1185">Reference proteome</keyword>
<comment type="caution">
    <text evidence="1">The sequence shown here is derived from an EMBL/GenBank/DDBJ whole genome shotgun (WGS) entry which is preliminary data.</text>
</comment>
<organism evidence="1 2">
    <name type="scientific">Naganishia adeliensis</name>
    <dbReference type="NCBI Taxonomy" id="92952"/>
    <lineage>
        <taxon>Eukaryota</taxon>
        <taxon>Fungi</taxon>
        <taxon>Dikarya</taxon>
        <taxon>Basidiomycota</taxon>
        <taxon>Agaricomycotina</taxon>
        <taxon>Tremellomycetes</taxon>
        <taxon>Filobasidiales</taxon>
        <taxon>Filobasidiaceae</taxon>
        <taxon>Naganishia</taxon>
    </lineage>
</organism>
<evidence type="ECO:0000313" key="1">
    <source>
        <dbReference type="EMBL" id="KAJ9096212.1"/>
    </source>
</evidence>
<dbReference type="EMBL" id="JASBWS010000115">
    <property type="protein sequence ID" value="KAJ9096212.1"/>
    <property type="molecule type" value="Genomic_DNA"/>
</dbReference>
<reference evidence="1" key="1">
    <citation type="submission" date="2023-04" db="EMBL/GenBank/DDBJ databases">
        <title>Draft Genome sequencing of Naganishia species isolated from polar environments using Oxford Nanopore Technology.</title>
        <authorList>
            <person name="Leo P."/>
            <person name="Venkateswaran K."/>
        </authorList>
    </citation>
    <scope>NUCLEOTIDE SEQUENCE</scope>
    <source>
        <strain evidence="1">MNA-CCFEE 5262</strain>
    </source>
</reference>
<accession>A0ACC2VCC2</accession>
<name>A0ACC2VCC2_9TREE</name>
<sequence length="1445" mass="159425">MTADAHLGRNLAPATKGPLKPVSSTFFYRADSTKPSSKLTKKRKLPVEDGTGDGAGVPWMLGRPAGSSRASVADGFHGKDVGEGKRRKVMGEVELNTPVEKSWTKAERGGGKQDLAFDMPGRRKPIPLFMPRLDDPDIGLFDDVLDSPTKKLTAATPGAAQPKEEEKGGEEMVLTMHEWMNVGVDEVKPKMEAQEDLVVKEEDGDSEYADDFDYDAIDLDVLATTTADLELVADQTKQVETKPGVATYPIPNPPVHESRSDTYTPVPWARCIVESVSLAPSASNARFHSGQGKVVLCRVVDSVASSSMAKVESSPRTQESGKRIRCALKGEWAELVLASGDIVNIISPVLTPDVAQNTSSPPDTLDLEFSYTAPENFLIAHPDILFPMTSLAGAVGCRRKPLVMDLVKTAGGGASTKPLLYGNILHELLQTTLQTREFSSEAIKACLDSILRKPGFQLDMWSCELGVEEVRGEVWEKALQSLVTFGEKWTGPAPKVSRVPEKQNFQLIPWVKDSATLHDSMAKMSITGLHDIEESIWSPKWGMKGKVDASVHATIDDPPGKGARQVEGGSGPMPFEIKTGRAVGVMEHRAQTMLYTLLMEERYRTPIKSGLLYYTQTDSMLQVPAATGEIRSLLMSRNEMAGYAARKRVRQERDKVERSQLSPRQLGARPSSPGKVDLPQEDDEFAHLDDLPDLTTSGGLCATGVSLTTDVEELPILPPTIDNERECSRCYASDACMLYRRSTDNVEPHDDDPIADLFARKTGHLTPMDLDFFTHWEQLISIEEQDIQRFKNQLWTMTAAQREKSGRCFANMHIIKHVNEDGVILAKIHKHTYTFSRATKTDASSSFLNGHIGKNDPISLSIEPDFLAIARGFVIGLTPTEVTIGTNQEINVQALLARSGRDTSMPIAWRIDKDEMLAGTGKMRNNIAQLFFADDAGGDHKRRELIVHLKPPRFEQAHAPDDAEIPDHLNPDQRVAMEKVLTAKDYALILGMPGTGKTTTIAEIILALVERGKSVLLTSYTHSAVDTILMKLVNSDHRILRLGNADKIHPDVRHLSLDALGTVDSLSQLEDRLLAPQVVATTCLSIDHPIFSRRKFDYCIVDEASQITLPTCIGPLRFAETFVLVGDHFQLPPILKTDSQVKNTEARRGGLDVSLFKLLSDHHTEAVVDLSYQYRMNADIMSLSNTLIYNNRLKCGSESIANQTLELPDSDSHGCQAGSCWIAQTLQPSVKMIFLNTDKVPGKESRAGDLVYNQVEANLIHQLAGELVARGIREDQIGVITPYRQQIKILSAMLQDMKAIEVLTADKSQGRDKDCIIISMVRSNDLGSIGELLRDWRRINVSFTRAKKKLIIIGSKTTLSADDRLLSDFFSLIEEKKWILDLPKDALAMHGKAPGKVVGVKRERSSAGRGKLSDSLVDSKPFIRDILNDVKQEVMPDVKTEVKQE</sequence>
<evidence type="ECO:0000313" key="2">
    <source>
        <dbReference type="Proteomes" id="UP001230649"/>
    </source>
</evidence>